<evidence type="ECO:0000256" key="1">
    <source>
        <dbReference type="SAM" id="MobiDB-lite"/>
    </source>
</evidence>
<keyword evidence="2" id="KW-0812">Transmembrane</keyword>
<dbReference type="AlphaFoldDB" id="A0A2J6QM01"/>
<name>A0A2J6QM01_9HELO</name>
<evidence type="ECO:0000313" key="3">
    <source>
        <dbReference type="EMBL" id="PMD27294.1"/>
    </source>
</evidence>
<evidence type="ECO:0000313" key="4">
    <source>
        <dbReference type="Proteomes" id="UP000235672"/>
    </source>
</evidence>
<keyword evidence="2" id="KW-1133">Transmembrane helix</keyword>
<keyword evidence="2" id="KW-0472">Membrane</keyword>
<reference evidence="3 4" key="1">
    <citation type="submission" date="2016-05" db="EMBL/GenBank/DDBJ databases">
        <title>A degradative enzymes factory behind the ericoid mycorrhizal symbiosis.</title>
        <authorList>
            <consortium name="DOE Joint Genome Institute"/>
            <person name="Martino E."/>
            <person name="Morin E."/>
            <person name="Grelet G."/>
            <person name="Kuo A."/>
            <person name="Kohler A."/>
            <person name="Daghino S."/>
            <person name="Barry K."/>
            <person name="Choi C."/>
            <person name="Cichocki N."/>
            <person name="Clum A."/>
            <person name="Copeland A."/>
            <person name="Hainaut M."/>
            <person name="Haridas S."/>
            <person name="Labutti K."/>
            <person name="Lindquist E."/>
            <person name="Lipzen A."/>
            <person name="Khouja H.-R."/>
            <person name="Murat C."/>
            <person name="Ohm R."/>
            <person name="Olson A."/>
            <person name="Spatafora J."/>
            <person name="Veneault-Fourrey C."/>
            <person name="Henrissat B."/>
            <person name="Grigoriev I."/>
            <person name="Martin F."/>
            <person name="Perotto S."/>
        </authorList>
    </citation>
    <scope>NUCLEOTIDE SEQUENCE [LARGE SCALE GENOMIC DNA]</scope>
    <source>
        <strain evidence="3 4">UAMH 7357</strain>
    </source>
</reference>
<proteinExistence type="predicted"/>
<feature type="transmembrane region" description="Helical" evidence="2">
    <location>
        <begin position="6"/>
        <end position="27"/>
    </location>
</feature>
<gene>
    <name evidence="3" type="ORF">NA56DRAFT_684693</name>
</gene>
<protein>
    <submittedName>
        <fullName evidence="3">Uncharacterized protein</fullName>
    </submittedName>
</protein>
<dbReference type="EMBL" id="KZ613466">
    <property type="protein sequence ID" value="PMD27294.1"/>
    <property type="molecule type" value="Genomic_DNA"/>
</dbReference>
<organism evidence="3 4">
    <name type="scientific">Hyaloscypha hepaticicola</name>
    <dbReference type="NCBI Taxonomy" id="2082293"/>
    <lineage>
        <taxon>Eukaryota</taxon>
        <taxon>Fungi</taxon>
        <taxon>Dikarya</taxon>
        <taxon>Ascomycota</taxon>
        <taxon>Pezizomycotina</taxon>
        <taxon>Leotiomycetes</taxon>
        <taxon>Helotiales</taxon>
        <taxon>Hyaloscyphaceae</taxon>
        <taxon>Hyaloscypha</taxon>
    </lineage>
</organism>
<accession>A0A2J6QM01</accession>
<evidence type="ECO:0000256" key="2">
    <source>
        <dbReference type="SAM" id="Phobius"/>
    </source>
</evidence>
<dbReference type="Proteomes" id="UP000235672">
    <property type="component" value="Unassembled WGS sequence"/>
</dbReference>
<feature type="transmembrane region" description="Helical" evidence="2">
    <location>
        <begin position="48"/>
        <end position="71"/>
    </location>
</feature>
<feature type="region of interest" description="Disordered" evidence="1">
    <location>
        <begin position="239"/>
        <end position="259"/>
    </location>
</feature>
<sequence>MDQGTFWRLGVNFVSAGMLLVPSVNLAPKFKRDDHRKSPSQRLLKCFCQIYILMSKWIAADSLPVIILINLRLSSARYLCVEGKRRKAENEGCGVFRKGKGKGKVAEAMTGGRWAFFPPLRLRPQGVHLGKEFPVAFLSMKPQRTTSNLQPATSGVQTPCRDLEVCGIALLRGYGQFILRENYGSIQSATSGPPDERCTVWGMEYKSEKPPTPGKSKRNLNVFSQAAGPQRNCHLIQTSALPEDSISRSRSNLKRVRHA</sequence>
<keyword evidence="4" id="KW-1185">Reference proteome</keyword>